<dbReference type="GO" id="GO:0008168">
    <property type="term" value="F:methyltransferase activity"/>
    <property type="evidence" value="ECO:0007669"/>
    <property type="project" value="UniProtKB-KW"/>
</dbReference>
<sequence>MEQKVVRRIEHLNRWLNPDDYKQWIKNDNVVEIKSNSDTNQATRPATNLFPDEGEVFEMVREAQHVTFEHDFGLISTLDGQDKSRILQILTTNKVDVSPWHNIFSQK</sequence>
<dbReference type="GO" id="GO:0032259">
    <property type="term" value="P:methylation"/>
    <property type="evidence" value="ECO:0007669"/>
    <property type="project" value="UniProtKB-KW"/>
</dbReference>
<dbReference type="Proteomes" id="UP001431209">
    <property type="component" value="Unassembled WGS sequence"/>
</dbReference>
<name>A0AAW2ZJW9_9EUKA</name>
<reference evidence="2 3" key="1">
    <citation type="submission" date="2024-03" db="EMBL/GenBank/DDBJ databases">
        <title>The Acrasis kona genome and developmental transcriptomes reveal deep origins of eukaryotic multicellular pathways.</title>
        <authorList>
            <person name="Sheikh S."/>
            <person name="Fu C.-J."/>
            <person name="Brown M.W."/>
            <person name="Baldauf S.L."/>
        </authorList>
    </citation>
    <scope>NUCLEOTIDE SEQUENCE [LARGE SCALE GENOMIC DNA]</scope>
    <source>
        <strain evidence="2 3">ATCC MYA-3509</strain>
    </source>
</reference>
<evidence type="ECO:0000313" key="2">
    <source>
        <dbReference type="EMBL" id="KAL0490106.1"/>
    </source>
</evidence>
<keyword evidence="1" id="KW-0489">Methyltransferase</keyword>
<organism evidence="2 3">
    <name type="scientific">Acrasis kona</name>
    <dbReference type="NCBI Taxonomy" id="1008807"/>
    <lineage>
        <taxon>Eukaryota</taxon>
        <taxon>Discoba</taxon>
        <taxon>Heterolobosea</taxon>
        <taxon>Tetramitia</taxon>
        <taxon>Eutetramitia</taxon>
        <taxon>Acrasidae</taxon>
        <taxon>Acrasis</taxon>
    </lineage>
</organism>
<comment type="caution">
    <text evidence="2">The sequence shown here is derived from an EMBL/GenBank/DDBJ whole genome shotgun (WGS) entry which is preliminary data.</text>
</comment>
<keyword evidence="1" id="KW-0808">Transferase</keyword>
<dbReference type="EMBL" id="JAOPGA020000917">
    <property type="protein sequence ID" value="KAL0482961.1"/>
    <property type="molecule type" value="Genomic_DNA"/>
</dbReference>
<dbReference type="AlphaFoldDB" id="A0AAW2ZJW9"/>
<keyword evidence="3" id="KW-1185">Reference proteome</keyword>
<dbReference type="EMBL" id="JAOPGA020001638">
    <property type="protein sequence ID" value="KAL0490106.1"/>
    <property type="molecule type" value="Genomic_DNA"/>
</dbReference>
<protein>
    <submittedName>
        <fullName evidence="1">Methyltransferase-like protein</fullName>
    </submittedName>
</protein>
<accession>A0AAW2ZJW9</accession>
<evidence type="ECO:0000313" key="3">
    <source>
        <dbReference type="Proteomes" id="UP001431209"/>
    </source>
</evidence>
<proteinExistence type="predicted"/>
<evidence type="ECO:0000313" key="1">
    <source>
        <dbReference type="EMBL" id="KAL0482961.1"/>
    </source>
</evidence>
<gene>
    <name evidence="2" type="ORF">AKO1_006729</name>
    <name evidence="1" type="ORF">AKO1_014107</name>
</gene>